<protein>
    <submittedName>
        <fullName evidence="2">Uncharacterized protein</fullName>
    </submittedName>
</protein>
<evidence type="ECO:0000256" key="1">
    <source>
        <dbReference type="SAM" id="MobiDB-lite"/>
    </source>
</evidence>
<accession>A0A1D1W268</accession>
<feature type="compositionally biased region" description="Basic and acidic residues" evidence="1">
    <location>
        <begin position="32"/>
        <end position="46"/>
    </location>
</feature>
<name>A0A1D1W268_RAMVA</name>
<dbReference type="EMBL" id="BDGG01000015">
    <property type="protein sequence ID" value="GAV07501.1"/>
    <property type="molecule type" value="Genomic_DNA"/>
</dbReference>
<sequence length="46" mass="5584">MPQKAFQFSNLAREDEDEESEKFLRKQSNVNDEDKWTDNRLSRLHT</sequence>
<keyword evidence="3" id="KW-1185">Reference proteome</keyword>
<comment type="caution">
    <text evidence="2">The sequence shown here is derived from an EMBL/GenBank/DDBJ whole genome shotgun (WGS) entry which is preliminary data.</text>
</comment>
<reference evidence="2 3" key="1">
    <citation type="journal article" date="2016" name="Nat. Commun.">
        <title>Extremotolerant tardigrade genome and improved radiotolerance of human cultured cells by tardigrade-unique protein.</title>
        <authorList>
            <person name="Hashimoto T."/>
            <person name="Horikawa D.D."/>
            <person name="Saito Y."/>
            <person name="Kuwahara H."/>
            <person name="Kozuka-Hata H."/>
            <person name="Shin-I T."/>
            <person name="Minakuchi Y."/>
            <person name="Ohishi K."/>
            <person name="Motoyama A."/>
            <person name="Aizu T."/>
            <person name="Enomoto A."/>
            <person name="Kondo K."/>
            <person name="Tanaka S."/>
            <person name="Hara Y."/>
            <person name="Koshikawa S."/>
            <person name="Sagara H."/>
            <person name="Miura T."/>
            <person name="Yokobori S."/>
            <person name="Miyagawa K."/>
            <person name="Suzuki Y."/>
            <person name="Kubo T."/>
            <person name="Oyama M."/>
            <person name="Kohara Y."/>
            <person name="Fujiyama A."/>
            <person name="Arakawa K."/>
            <person name="Katayama T."/>
            <person name="Toyoda A."/>
            <person name="Kunieda T."/>
        </authorList>
    </citation>
    <scope>NUCLEOTIDE SEQUENCE [LARGE SCALE GENOMIC DNA]</scope>
    <source>
        <strain evidence="2 3">YOKOZUNA-1</strain>
    </source>
</reference>
<evidence type="ECO:0000313" key="2">
    <source>
        <dbReference type="EMBL" id="GAV07501.1"/>
    </source>
</evidence>
<organism evidence="2 3">
    <name type="scientific">Ramazzottius varieornatus</name>
    <name type="common">Water bear</name>
    <name type="synonym">Tardigrade</name>
    <dbReference type="NCBI Taxonomy" id="947166"/>
    <lineage>
        <taxon>Eukaryota</taxon>
        <taxon>Metazoa</taxon>
        <taxon>Ecdysozoa</taxon>
        <taxon>Tardigrada</taxon>
        <taxon>Eutardigrada</taxon>
        <taxon>Parachela</taxon>
        <taxon>Hypsibioidea</taxon>
        <taxon>Ramazzottiidae</taxon>
        <taxon>Ramazzottius</taxon>
    </lineage>
</organism>
<feature type="region of interest" description="Disordered" evidence="1">
    <location>
        <begin position="1"/>
        <end position="46"/>
    </location>
</feature>
<feature type="compositionally biased region" description="Polar residues" evidence="1">
    <location>
        <begin position="1"/>
        <end position="10"/>
    </location>
</feature>
<dbReference type="Proteomes" id="UP000186922">
    <property type="component" value="Unassembled WGS sequence"/>
</dbReference>
<proteinExistence type="predicted"/>
<evidence type="ECO:0000313" key="3">
    <source>
        <dbReference type="Proteomes" id="UP000186922"/>
    </source>
</evidence>
<dbReference type="AlphaFoldDB" id="A0A1D1W268"/>
<gene>
    <name evidence="2" type="primary">RvY_17327-1</name>
    <name evidence="2" type="synonym">RvY_17327.1</name>
    <name evidence="2" type="ORF">RvY_17327</name>
</gene>